<feature type="region of interest" description="Disordered" evidence="1">
    <location>
        <begin position="1"/>
        <end position="25"/>
    </location>
</feature>
<dbReference type="EMBL" id="DSKI01000391">
    <property type="protein sequence ID" value="HEB43542.1"/>
    <property type="molecule type" value="Genomic_DNA"/>
</dbReference>
<organism evidence="2">
    <name type="scientific">Agrobacterium albertimagni</name>
    <dbReference type="NCBI Taxonomy" id="147266"/>
    <lineage>
        <taxon>Bacteria</taxon>
        <taxon>Pseudomonadati</taxon>
        <taxon>Pseudomonadota</taxon>
        <taxon>Alphaproteobacteria</taxon>
        <taxon>Hyphomicrobiales</taxon>
        <taxon>Rhizobiaceae</taxon>
        <taxon>Rhizobium/Agrobacterium group</taxon>
        <taxon>Agrobacterium</taxon>
    </lineage>
</organism>
<reference evidence="2" key="1">
    <citation type="journal article" date="2020" name="mSystems">
        <title>Genome- and Community-Level Interaction Insights into Carbon Utilization and Element Cycling Functions of Hydrothermarchaeota in Hydrothermal Sediment.</title>
        <authorList>
            <person name="Zhou Z."/>
            <person name="Liu Y."/>
            <person name="Xu W."/>
            <person name="Pan J."/>
            <person name="Luo Z.H."/>
            <person name="Li M."/>
        </authorList>
    </citation>
    <scope>NUCLEOTIDE SEQUENCE [LARGE SCALE GENOMIC DNA]</scope>
    <source>
        <strain evidence="2">SpSt-243</strain>
    </source>
</reference>
<dbReference type="AlphaFoldDB" id="A0A7C1SW27"/>
<proteinExistence type="predicted"/>
<name>A0A7C1SW27_9HYPH</name>
<protein>
    <submittedName>
        <fullName evidence="2">Uncharacterized protein</fullName>
    </submittedName>
</protein>
<sequence length="76" mass="7668">MTRHGMAKTSAAGITPPAKDRHASVGINAVDRVAASRAPGCQSRTGAKQSGLSVAIDPLSGCGLPTARISRKSKSP</sequence>
<accession>A0A7C1SW27</accession>
<gene>
    <name evidence="2" type="ORF">ENP70_07555</name>
</gene>
<evidence type="ECO:0000313" key="2">
    <source>
        <dbReference type="EMBL" id="HEB43542.1"/>
    </source>
</evidence>
<comment type="caution">
    <text evidence="2">The sequence shown here is derived from an EMBL/GenBank/DDBJ whole genome shotgun (WGS) entry which is preliminary data.</text>
</comment>
<evidence type="ECO:0000256" key="1">
    <source>
        <dbReference type="SAM" id="MobiDB-lite"/>
    </source>
</evidence>